<evidence type="ECO:0000256" key="2">
    <source>
        <dbReference type="ARBA" id="ARBA00005289"/>
    </source>
</evidence>
<evidence type="ECO:0000256" key="10">
    <source>
        <dbReference type="PIRSR" id="PIRSR600760-2"/>
    </source>
</evidence>
<comment type="cofactor">
    <cofactor evidence="9 10">
        <name>Mg(2+)</name>
        <dbReference type="ChEBI" id="CHEBI:18420"/>
    </cofactor>
</comment>
<evidence type="ECO:0000256" key="1">
    <source>
        <dbReference type="ARBA" id="ARBA00001625"/>
    </source>
</evidence>
<dbReference type="PRINTS" id="PR00377">
    <property type="entry name" value="IMPHPHTASES"/>
</dbReference>
<dbReference type="PANTHER" id="PTHR43028">
    <property type="entry name" value="3'(2'),5'-BISPHOSPHATE NUCLEOTIDASE 1"/>
    <property type="match status" value="1"/>
</dbReference>
<comment type="catalytic activity">
    <reaction evidence="1 9">
        <text>adenosine 3',5'-bisphosphate + H2O = AMP + phosphate</text>
        <dbReference type="Rhea" id="RHEA:10040"/>
        <dbReference type="ChEBI" id="CHEBI:15377"/>
        <dbReference type="ChEBI" id="CHEBI:43474"/>
        <dbReference type="ChEBI" id="CHEBI:58343"/>
        <dbReference type="ChEBI" id="CHEBI:456215"/>
        <dbReference type="EC" id="3.1.3.7"/>
    </reaction>
</comment>
<dbReference type="SUPFAM" id="SSF56655">
    <property type="entry name" value="Carbohydrate phosphatase"/>
    <property type="match status" value="1"/>
</dbReference>
<dbReference type="GO" id="GO:0005886">
    <property type="term" value="C:plasma membrane"/>
    <property type="evidence" value="ECO:0007669"/>
    <property type="project" value="UniProtKB-SubCell"/>
</dbReference>
<feature type="binding site" evidence="10">
    <location>
        <position position="91"/>
    </location>
    <ligand>
        <name>Mg(2+)</name>
        <dbReference type="ChEBI" id="CHEBI:18420"/>
        <label>1</label>
        <note>catalytic</note>
    </ligand>
</feature>
<evidence type="ECO:0000256" key="8">
    <source>
        <dbReference type="ARBA" id="ARBA00023136"/>
    </source>
</evidence>
<dbReference type="HAMAP" id="MF_02095">
    <property type="entry name" value="CysQ"/>
    <property type="match status" value="1"/>
</dbReference>
<dbReference type="GO" id="GO:0008441">
    <property type="term" value="F:3'(2'),5'-bisphosphate nucleotidase activity"/>
    <property type="evidence" value="ECO:0007669"/>
    <property type="project" value="UniProtKB-UniRule"/>
</dbReference>
<evidence type="ECO:0000256" key="6">
    <source>
        <dbReference type="ARBA" id="ARBA00022801"/>
    </source>
</evidence>
<keyword evidence="4" id="KW-0997">Cell inner membrane</keyword>
<evidence type="ECO:0000256" key="4">
    <source>
        <dbReference type="ARBA" id="ARBA00022519"/>
    </source>
</evidence>
<evidence type="ECO:0000256" key="5">
    <source>
        <dbReference type="ARBA" id="ARBA00022723"/>
    </source>
</evidence>
<proteinExistence type="inferred from homology"/>
<feature type="binding site" evidence="9">
    <location>
        <begin position="90"/>
        <end position="93"/>
    </location>
    <ligand>
        <name>substrate</name>
    </ligand>
</feature>
<feature type="binding site" evidence="10">
    <location>
        <position position="90"/>
    </location>
    <ligand>
        <name>Mg(2+)</name>
        <dbReference type="ChEBI" id="CHEBI:18420"/>
        <label>2</label>
    </ligand>
</feature>
<dbReference type="InterPro" id="IPR050725">
    <property type="entry name" value="CysQ/Inositol_MonoPase"/>
</dbReference>
<protein>
    <recommendedName>
        <fullName evidence="9">3'(2'),5'-bisphosphate nucleotidase CysQ</fullName>
        <ecNumber evidence="9">3.1.3.7</ecNumber>
    </recommendedName>
    <alternativeName>
        <fullName evidence="9">3'(2'),5-bisphosphonucleoside 3'(2')-phosphohydrolase</fullName>
    </alternativeName>
    <alternativeName>
        <fullName evidence="9">3'-phosphoadenosine 5'-phosphate phosphatase</fullName>
        <shortName evidence="9">PAP phosphatase</shortName>
    </alternativeName>
</protein>
<dbReference type="InterPro" id="IPR020583">
    <property type="entry name" value="Inositol_monoP_metal-BS"/>
</dbReference>
<dbReference type="Proteomes" id="UP000304900">
    <property type="component" value="Unassembled WGS sequence"/>
</dbReference>
<feature type="binding site" evidence="9">
    <location>
        <position position="68"/>
    </location>
    <ligand>
        <name>Mg(2+)</name>
        <dbReference type="ChEBI" id="CHEBI:18420"/>
        <label>1</label>
    </ligand>
</feature>
<dbReference type="EC" id="3.1.3.7" evidence="9"/>
<organism evidence="11 12">
    <name type="scientific">Dyadobacter frigoris</name>
    <dbReference type="NCBI Taxonomy" id="2576211"/>
    <lineage>
        <taxon>Bacteria</taxon>
        <taxon>Pseudomonadati</taxon>
        <taxon>Bacteroidota</taxon>
        <taxon>Cytophagia</taxon>
        <taxon>Cytophagales</taxon>
        <taxon>Spirosomataceae</taxon>
        <taxon>Dyadobacter</taxon>
    </lineage>
</organism>
<evidence type="ECO:0000313" key="12">
    <source>
        <dbReference type="Proteomes" id="UP000304900"/>
    </source>
</evidence>
<comment type="function">
    <text evidence="9">Converts adenosine-3',5'-bisphosphate (PAP) to AMP.</text>
</comment>
<dbReference type="AlphaFoldDB" id="A0A4U6DB02"/>
<dbReference type="OrthoDB" id="9772456at2"/>
<dbReference type="GO" id="GO:0000103">
    <property type="term" value="P:sulfate assimilation"/>
    <property type="evidence" value="ECO:0007669"/>
    <property type="project" value="TreeGrafter"/>
</dbReference>
<feature type="binding site" evidence="10">
    <location>
        <position position="88"/>
    </location>
    <ligand>
        <name>Mg(2+)</name>
        <dbReference type="ChEBI" id="CHEBI:18420"/>
        <label>1</label>
        <note>catalytic</note>
    </ligand>
</feature>
<keyword evidence="6 9" id="KW-0378">Hydrolase</keyword>
<dbReference type="Gene3D" id="3.30.540.10">
    <property type="entry name" value="Fructose-1,6-Bisphosphatase, subunit A, domain 1"/>
    <property type="match status" value="1"/>
</dbReference>
<dbReference type="Pfam" id="PF00459">
    <property type="entry name" value="Inositol_P"/>
    <property type="match status" value="1"/>
</dbReference>
<dbReference type="PROSITE" id="PS00630">
    <property type="entry name" value="IMP_2"/>
    <property type="match status" value="1"/>
</dbReference>
<keyword evidence="3 9" id="KW-1003">Cell membrane</keyword>
<gene>
    <name evidence="9 11" type="primary">cysQ</name>
    <name evidence="11" type="ORF">FDK13_06590</name>
</gene>
<feature type="binding site" evidence="9">
    <location>
        <position position="90"/>
    </location>
    <ligand>
        <name>Mg(2+)</name>
        <dbReference type="ChEBI" id="CHEBI:18420"/>
        <label>1</label>
    </ligand>
</feature>
<dbReference type="InterPro" id="IPR020550">
    <property type="entry name" value="Inositol_monophosphatase_CS"/>
</dbReference>
<name>A0A4U6DB02_9BACT</name>
<feature type="binding site" evidence="9">
    <location>
        <position position="213"/>
    </location>
    <ligand>
        <name>substrate</name>
    </ligand>
</feature>
<dbReference type="InterPro" id="IPR006240">
    <property type="entry name" value="CysQ"/>
</dbReference>
<keyword evidence="7 9" id="KW-0460">Magnesium</keyword>
<evidence type="ECO:0000256" key="9">
    <source>
        <dbReference type="HAMAP-Rule" id="MF_02095"/>
    </source>
</evidence>
<reference evidence="11 12" key="1">
    <citation type="submission" date="2019-05" db="EMBL/GenBank/DDBJ databases">
        <title>Dyadobacter AR-3-8 sp. nov., isolated from arctic soil.</title>
        <authorList>
            <person name="Chaudhary D.K."/>
        </authorList>
    </citation>
    <scope>NUCLEOTIDE SEQUENCE [LARGE SCALE GENOMIC DNA]</scope>
    <source>
        <strain evidence="11 12">AR-3-8</strain>
    </source>
</reference>
<feature type="binding site" evidence="9">
    <location>
        <position position="88"/>
    </location>
    <ligand>
        <name>Mg(2+)</name>
        <dbReference type="ChEBI" id="CHEBI:18420"/>
        <label>2</label>
    </ligand>
</feature>
<evidence type="ECO:0000256" key="7">
    <source>
        <dbReference type="ARBA" id="ARBA00022842"/>
    </source>
</evidence>
<accession>A0A4U6DB02</accession>
<keyword evidence="12" id="KW-1185">Reference proteome</keyword>
<sequence>MTPDINKLLEIAKDAGKVVLDIYYDAEKSEEVEYKADHSPLTLADQASNNLIVSRLEVLTPDIPIMSEEEIHVSYDERKNWEYFWCVDPLDGTKEFINRNGEFTINIALIHNRVPVLGIIYIPVTDTMYYANQETGGWKIDSDGIKTALKVDKNSTDWISVGSRSHAAPEETEVLARYPVVKKIAIGSSLKFCLLAEGLAHIYFRQNPTMEWDTAAGQAILTLSGGQMTTLNGEPFLYNKVSLVNGSFISGAQYVTLHDGE</sequence>
<dbReference type="RefSeq" id="WP_137339182.1">
    <property type="nucleotide sequence ID" value="NZ_BSQH01000017.1"/>
</dbReference>
<feature type="binding site" evidence="10">
    <location>
        <position position="68"/>
    </location>
    <ligand>
        <name>Mg(2+)</name>
        <dbReference type="ChEBI" id="CHEBI:18420"/>
        <label>1</label>
        <note>catalytic</note>
    </ligand>
</feature>
<dbReference type="CDD" id="cd01638">
    <property type="entry name" value="CysQ"/>
    <property type="match status" value="1"/>
</dbReference>
<dbReference type="GO" id="GO:0050427">
    <property type="term" value="P:3'-phosphoadenosine 5'-phosphosulfate metabolic process"/>
    <property type="evidence" value="ECO:0007669"/>
    <property type="project" value="TreeGrafter"/>
</dbReference>
<evidence type="ECO:0000256" key="3">
    <source>
        <dbReference type="ARBA" id="ARBA00022475"/>
    </source>
</evidence>
<dbReference type="EMBL" id="SZVO01000002">
    <property type="protein sequence ID" value="TKT93507.1"/>
    <property type="molecule type" value="Genomic_DNA"/>
</dbReference>
<dbReference type="Gene3D" id="3.40.190.80">
    <property type="match status" value="1"/>
</dbReference>
<feature type="binding site" evidence="10">
    <location>
        <position position="213"/>
    </location>
    <ligand>
        <name>Mg(2+)</name>
        <dbReference type="ChEBI" id="CHEBI:18420"/>
        <label>1</label>
        <note>catalytic</note>
    </ligand>
</feature>
<dbReference type="PROSITE" id="PS00629">
    <property type="entry name" value="IMP_1"/>
    <property type="match status" value="1"/>
</dbReference>
<dbReference type="InterPro" id="IPR000760">
    <property type="entry name" value="Inositol_monophosphatase-like"/>
</dbReference>
<dbReference type="GO" id="GO:0046854">
    <property type="term" value="P:phosphatidylinositol phosphate biosynthetic process"/>
    <property type="evidence" value="ECO:0007669"/>
    <property type="project" value="InterPro"/>
</dbReference>
<dbReference type="NCBIfam" id="TIGR01331">
    <property type="entry name" value="bisphos_cysQ"/>
    <property type="match status" value="1"/>
</dbReference>
<feature type="binding site" evidence="9">
    <location>
        <position position="91"/>
    </location>
    <ligand>
        <name>Mg(2+)</name>
        <dbReference type="ChEBI" id="CHEBI:18420"/>
        <label>2</label>
    </ligand>
</feature>
<feature type="binding site" evidence="9">
    <location>
        <position position="88"/>
    </location>
    <ligand>
        <name>Mg(2+)</name>
        <dbReference type="ChEBI" id="CHEBI:18420"/>
        <label>1</label>
    </ligand>
</feature>
<feature type="binding site" evidence="9">
    <location>
        <position position="68"/>
    </location>
    <ligand>
        <name>substrate</name>
    </ligand>
</feature>
<feature type="binding site" evidence="9">
    <location>
        <position position="213"/>
    </location>
    <ligand>
        <name>Mg(2+)</name>
        <dbReference type="ChEBI" id="CHEBI:18420"/>
        <label>2</label>
    </ligand>
</feature>
<evidence type="ECO:0000313" key="11">
    <source>
        <dbReference type="EMBL" id="TKT93507.1"/>
    </source>
</evidence>
<dbReference type="GO" id="GO:0000287">
    <property type="term" value="F:magnesium ion binding"/>
    <property type="evidence" value="ECO:0007669"/>
    <property type="project" value="UniProtKB-UniRule"/>
</dbReference>
<comment type="subcellular location">
    <subcellularLocation>
        <location evidence="9">Cell membrane</location>
        <topology evidence="9">Peripheral membrane protein</topology>
        <orientation evidence="9">Cytoplasmic side</orientation>
    </subcellularLocation>
</comment>
<comment type="caution">
    <text evidence="11">The sequence shown here is derived from an EMBL/GenBank/DDBJ whole genome shotgun (WGS) entry which is preliminary data.</text>
</comment>
<keyword evidence="8 9" id="KW-0472">Membrane</keyword>
<dbReference type="PANTHER" id="PTHR43028:SF5">
    <property type="entry name" value="3'(2'),5'-BISPHOSPHATE NUCLEOTIDASE 1"/>
    <property type="match status" value="1"/>
</dbReference>
<comment type="similarity">
    <text evidence="2 9">Belongs to the inositol monophosphatase superfamily. CysQ family.</text>
</comment>
<keyword evidence="5 9" id="KW-0479">Metal-binding</keyword>